<name>A0A5B7EME7_PORTR</name>
<dbReference type="Proteomes" id="UP000324222">
    <property type="component" value="Unassembled WGS sequence"/>
</dbReference>
<evidence type="ECO:0000256" key="1">
    <source>
        <dbReference type="SAM" id="MobiDB-lite"/>
    </source>
</evidence>
<evidence type="ECO:0000313" key="2">
    <source>
        <dbReference type="EMBL" id="MPC35352.1"/>
    </source>
</evidence>
<feature type="compositionally biased region" description="Polar residues" evidence="1">
    <location>
        <begin position="1"/>
        <end position="12"/>
    </location>
</feature>
<evidence type="ECO:0000313" key="3">
    <source>
        <dbReference type="Proteomes" id="UP000324222"/>
    </source>
</evidence>
<feature type="region of interest" description="Disordered" evidence="1">
    <location>
        <begin position="69"/>
        <end position="91"/>
    </location>
</feature>
<feature type="region of interest" description="Disordered" evidence="1">
    <location>
        <begin position="1"/>
        <end position="27"/>
    </location>
</feature>
<dbReference type="AlphaFoldDB" id="A0A5B7EME7"/>
<dbReference type="EMBL" id="VSRR010003256">
    <property type="protein sequence ID" value="MPC35352.1"/>
    <property type="molecule type" value="Genomic_DNA"/>
</dbReference>
<keyword evidence="3" id="KW-1185">Reference proteome</keyword>
<reference evidence="2 3" key="1">
    <citation type="submission" date="2019-05" db="EMBL/GenBank/DDBJ databases">
        <title>Another draft genome of Portunus trituberculatus and its Hox gene families provides insights of decapod evolution.</title>
        <authorList>
            <person name="Jeong J.-H."/>
            <person name="Song I."/>
            <person name="Kim S."/>
            <person name="Choi T."/>
            <person name="Kim D."/>
            <person name="Ryu S."/>
            <person name="Kim W."/>
        </authorList>
    </citation>
    <scope>NUCLEOTIDE SEQUENCE [LARGE SCALE GENOMIC DNA]</scope>
    <source>
        <tissue evidence="2">Muscle</tissue>
    </source>
</reference>
<proteinExistence type="predicted"/>
<protein>
    <submittedName>
        <fullName evidence="2">Uncharacterized protein</fullName>
    </submittedName>
</protein>
<accession>A0A5B7EME7</accession>
<comment type="caution">
    <text evidence="2">The sequence shown here is derived from an EMBL/GenBank/DDBJ whole genome shotgun (WGS) entry which is preliminary data.</text>
</comment>
<gene>
    <name evidence="2" type="ORF">E2C01_028774</name>
</gene>
<organism evidence="2 3">
    <name type="scientific">Portunus trituberculatus</name>
    <name type="common">Swimming crab</name>
    <name type="synonym">Neptunus trituberculatus</name>
    <dbReference type="NCBI Taxonomy" id="210409"/>
    <lineage>
        <taxon>Eukaryota</taxon>
        <taxon>Metazoa</taxon>
        <taxon>Ecdysozoa</taxon>
        <taxon>Arthropoda</taxon>
        <taxon>Crustacea</taxon>
        <taxon>Multicrustacea</taxon>
        <taxon>Malacostraca</taxon>
        <taxon>Eumalacostraca</taxon>
        <taxon>Eucarida</taxon>
        <taxon>Decapoda</taxon>
        <taxon>Pleocyemata</taxon>
        <taxon>Brachyura</taxon>
        <taxon>Eubrachyura</taxon>
        <taxon>Portunoidea</taxon>
        <taxon>Portunidae</taxon>
        <taxon>Portuninae</taxon>
        <taxon>Portunus</taxon>
    </lineage>
</organism>
<sequence>MNPKTSEVQSVNQRRKEEGQSVPGQPLAVSVVVASISQRQRNWTKRHNKVIIWKQMKYPGASLLSELKTQAGGRTEAEEEFHSSPVGGMRN</sequence>